<dbReference type="Pfam" id="PF04083">
    <property type="entry name" value="Abhydro_lipase"/>
    <property type="match status" value="1"/>
</dbReference>
<feature type="chain" id="PRO_5014177515" evidence="7">
    <location>
        <begin position="16"/>
        <end position="388"/>
    </location>
</feature>
<accession>A0A2H8TE46</accession>
<evidence type="ECO:0000313" key="9">
    <source>
        <dbReference type="EMBL" id="MBW12345.1"/>
    </source>
</evidence>
<keyword evidence="3" id="KW-0378">Hydrolase</keyword>
<dbReference type="GO" id="GO:0016042">
    <property type="term" value="P:lipid catabolic process"/>
    <property type="evidence" value="ECO:0007669"/>
    <property type="project" value="UniProtKB-KW"/>
</dbReference>
<evidence type="ECO:0000259" key="8">
    <source>
        <dbReference type="Pfam" id="PF04083"/>
    </source>
</evidence>
<sequence>MHYYVLAALLNAALAAGLQRHAVFGAGHRLQQWRQTDDRPDYLHFLATAAGGGGGGGVLPRRTWTRQQDGQPTATGRRQRRFQTSNAVPAMGYWKALHRKLEVQSKWPGTEKYANEMYLAATTDDYIRQEGYPAERHTVITTDGYNLTLHRIPYSRNEDLTTFTRKPAVLVQHGILCSSTDWVITGPNSSLAFLLSDAGYDVWLANSRGNTYSRNHVTLDPAKEPEKFWDFSWHEMGTIDLPNTIDYILDKTGEPDLNYVGHSMGTAIFYVLCSERPEYQDKVRSMAAMAPIAYLNHVKSPIMTFLSSVADPLAWLCNSLGYYEFRPNSKILLFAGKAFCEANSLKEGVCDNLLFLFAGYDSKRLIKVRTCMRTRSNVIYYYYIYFNT</sequence>
<feature type="signal peptide" evidence="7">
    <location>
        <begin position="1"/>
        <end position="15"/>
    </location>
</feature>
<comment type="similarity">
    <text evidence="1">Belongs to the AB hydrolase superfamily. Lipase family.</text>
</comment>
<dbReference type="Gene3D" id="3.40.50.1820">
    <property type="entry name" value="alpha/beta hydrolase"/>
    <property type="match status" value="1"/>
</dbReference>
<dbReference type="OrthoDB" id="9974421at2759"/>
<keyword evidence="5" id="KW-0443">Lipid metabolism</keyword>
<keyword evidence="6" id="KW-0325">Glycoprotein</keyword>
<keyword evidence="4" id="KW-0442">Lipid degradation</keyword>
<dbReference type="GO" id="GO:0016787">
    <property type="term" value="F:hydrolase activity"/>
    <property type="evidence" value="ECO:0007669"/>
    <property type="project" value="UniProtKB-KW"/>
</dbReference>
<evidence type="ECO:0000256" key="3">
    <source>
        <dbReference type="ARBA" id="ARBA00022801"/>
    </source>
</evidence>
<protein>
    <submittedName>
        <fullName evidence="9">Lipase 3</fullName>
    </submittedName>
</protein>
<feature type="domain" description="Partial AB-hydrolase lipase" evidence="8">
    <location>
        <begin position="124"/>
        <end position="185"/>
    </location>
</feature>
<evidence type="ECO:0000256" key="2">
    <source>
        <dbReference type="ARBA" id="ARBA00022729"/>
    </source>
</evidence>
<dbReference type="InterPro" id="IPR029058">
    <property type="entry name" value="AB_hydrolase_fold"/>
</dbReference>
<reference evidence="9" key="1">
    <citation type="submission" date="2017-10" db="EMBL/GenBank/DDBJ databases">
        <title>Transcriptome Assembly of Sugarcane Aphid Adults.</title>
        <authorList>
            <person name="Scully E.D."/>
            <person name="Palmer N.A."/>
            <person name="Geib S.M."/>
            <person name="Sarath G."/>
            <person name="Sattler S.E."/>
        </authorList>
    </citation>
    <scope>NUCLEOTIDE SEQUENCE</scope>
    <source>
        <tissue evidence="9">Whole body</tissue>
    </source>
</reference>
<dbReference type="SUPFAM" id="SSF53474">
    <property type="entry name" value="alpha/beta-Hydrolases"/>
    <property type="match status" value="1"/>
</dbReference>
<dbReference type="AlphaFoldDB" id="A0A2H8TE46"/>
<gene>
    <name evidence="9" type="primary">Lip3_8</name>
</gene>
<dbReference type="FunFam" id="3.40.50.1820:FF:000057">
    <property type="entry name" value="Lipase"/>
    <property type="match status" value="1"/>
</dbReference>
<keyword evidence="2 7" id="KW-0732">Signal</keyword>
<organism evidence="9">
    <name type="scientific">Melanaphis sacchari</name>
    <dbReference type="NCBI Taxonomy" id="742174"/>
    <lineage>
        <taxon>Eukaryota</taxon>
        <taxon>Metazoa</taxon>
        <taxon>Ecdysozoa</taxon>
        <taxon>Arthropoda</taxon>
        <taxon>Hexapoda</taxon>
        <taxon>Insecta</taxon>
        <taxon>Pterygota</taxon>
        <taxon>Neoptera</taxon>
        <taxon>Paraneoptera</taxon>
        <taxon>Hemiptera</taxon>
        <taxon>Sternorrhyncha</taxon>
        <taxon>Aphidomorpha</taxon>
        <taxon>Aphidoidea</taxon>
        <taxon>Aphididae</taxon>
        <taxon>Aphidini</taxon>
        <taxon>Melanaphis</taxon>
    </lineage>
</organism>
<evidence type="ECO:0000256" key="6">
    <source>
        <dbReference type="ARBA" id="ARBA00023180"/>
    </source>
</evidence>
<evidence type="ECO:0000256" key="4">
    <source>
        <dbReference type="ARBA" id="ARBA00022963"/>
    </source>
</evidence>
<evidence type="ECO:0000256" key="5">
    <source>
        <dbReference type="ARBA" id="ARBA00023098"/>
    </source>
</evidence>
<evidence type="ECO:0000256" key="1">
    <source>
        <dbReference type="ARBA" id="ARBA00010701"/>
    </source>
</evidence>
<dbReference type="InterPro" id="IPR006693">
    <property type="entry name" value="AB_hydrolase_lipase"/>
</dbReference>
<dbReference type="EMBL" id="GFXV01000540">
    <property type="protein sequence ID" value="MBW12345.1"/>
    <property type="molecule type" value="Transcribed_RNA"/>
</dbReference>
<evidence type="ECO:0000256" key="7">
    <source>
        <dbReference type="SAM" id="SignalP"/>
    </source>
</evidence>
<proteinExistence type="inferred from homology"/>
<dbReference type="PANTHER" id="PTHR11005">
    <property type="entry name" value="LYSOSOMAL ACID LIPASE-RELATED"/>
    <property type="match status" value="1"/>
</dbReference>
<name>A0A2H8TE46_9HEMI</name>